<gene>
    <name evidence="6" type="ORF">GM31_21500</name>
</gene>
<dbReference type="InterPro" id="IPR012783">
    <property type="entry name" value="Znf_C4_TraR"/>
</dbReference>
<evidence type="ECO:0000256" key="2">
    <source>
        <dbReference type="ARBA" id="ARBA00022771"/>
    </source>
</evidence>
<dbReference type="PROSITE" id="PS51128">
    <property type="entry name" value="ZF_DKSA_2"/>
    <property type="match status" value="1"/>
</dbReference>
<evidence type="ECO:0000256" key="3">
    <source>
        <dbReference type="ARBA" id="ARBA00022833"/>
    </source>
</evidence>
<keyword evidence="1" id="KW-0479">Metal-binding</keyword>
<dbReference type="PANTHER" id="PTHR38777:SF1">
    <property type="entry name" value="DNAK SUPPRESSOR PROTEIN"/>
    <property type="match status" value="1"/>
</dbReference>
<protein>
    <recommendedName>
        <fullName evidence="5">Zinc finger DksA/TraR C4-type domain-containing protein</fullName>
    </recommendedName>
</protein>
<dbReference type="PROSITE" id="PS01102">
    <property type="entry name" value="ZF_DKSA_1"/>
    <property type="match status" value="1"/>
</dbReference>
<keyword evidence="2" id="KW-0863">Zinc-finger</keyword>
<evidence type="ECO:0000256" key="4">
    <source>
        <dbReference type="PROSITE-ProRule" id="PRU00510"/>
    </source>
</evidence>
<dbReference type="SUPFAM" id="SSF57716">
    <property type="entry name" value="Glucocorticoid receptor-like (DNA-binding domain)"/>
    <property type="match status" value="1"/>
</dbReference>
<dbReference type="AlphaFoldDB" id="A0A0L0GVS9"/>
<proteinExistence type="predicted"/>
<dbReference type="InterPro" id="IPR000962">
    <property type="entry name" value="Znf_DskA_TraR"/>
</dbReference>
<comment type="caution">
    <text evidence="6">The sequence shown here is derived from an EMBL/GenBank/DDBJ whole genome shotgun (WGS) entry which is preliminary data.</text>
</comment>
<keyword evidence="3" id="KW-0862">Zinc</keyword>
<evidence type="ECO:0000313" key="6">
    <source>
        <dbReference type="EMBL" id="KNC92909.1"/>
    </source>
</evidence>
<dbReference type="OrthoDB" id="962301at2"/>
<dbReference type="InterPro" id="IPR020458">
    <property type="entry name" value="Znf_DskA_TraR_CS"/>
</dbReference>
<keyword evidence="7" id="KW-1185">Reference proteome</keyword>
<dbReference type="Pfam" id="PF01258">
    <property type="entry name" value="zf-dskA_traR"/>
    <property type="match status" value="1"/>
</dbReference>
<evidence type="ECO:0000259" key="5">
    <source>
        <dbReference type="Pfam" id="PF01258"/>
    </source>
</evidence>
<evidence type="ECO:0000256" key="1">
    <source>
        <dbReference type="ARBA" id="ARBA00022723"/>
    </source>
</evidence>
<feature type="zinc finger region" description="dksA C4-type" evidence="4">
    <location>
        <begin position="35"/>
        <end position="59"/>
    </location>
</feature>
<dbReference type="RefSeq" id="WP_049857276.1">
    <property type="nucleotide sequence ID" value="NZ_JNGI01000067.1"/>
</dbReference>
<dbReference type="Gene3D" id="1.20.120.910">
    <property type="entry name" value="DksA, coiled-coil domain"/>
    <property type="match status" value="1"/>
</dbReference>
<sequence>MTDEADRAQQQTDQMTKAGIDRAREMLTRPGSAWCEDCGAVIPAARRSCLPGAVTCVDCQSGREASARHRRPTG</sequence>
<dbReference type="PANTHER" id="PTHR38777">
    <property type="entry name" value="FELS-2 PROPHAGE PROTEIN"/>
    <property type="match status" value="1"/>
</dbReference>
<organism evidence="6 7">
    <name type="scientific">Trabulsiella odontotermitis</name>
    <dbReference type="NCBI Taxonomy" id="379893"/>
    <lineage>
        <taxon>Bacteria</taxon>
        <taxon>Pseudomonadati</taxon>
        <taxon>Pseudomonadota</taxon>
        <taxon>Gammaproteobacteria</taxon>
        <taxon>Enterobacterales</taxon>
        <taxon>Enterobacteriaceae</taxon>
        <taxon>Trabulsiella</taxon>
    </lineage>
</organism>
<feature type="domain" description="Zinc finger DksA/TraR C4-type" evidence="5">
    <location>
        <begin position="32"/>
        <end position="64"/>
    </location>
</feature>
<dbReference type="PATRIC" id="fig|379893.4.peg.4360"/>
<reference evidence="6 7" key="1">
    <citation type="journal article" date="2015" name="Appl. Environ. Microbiol.">
        <title>The Enterobacterium Trabulsiella odontotermitis Presents Novel Adaptations Related to Its Association with Fungus-Growing Termites.</title>
        <authorList>
            <person name="Sapountzis P."/>
            <person name="Gruntjes T."/>
            <person name="Otani S."/>
            <person name="Estevez J."/>
            <person name="da Costa R.R."/>
            <person name="Plunkett G.3rd."/>
            <person name="Perna N.T."/>
            <person name="Poulsen M."/>
        </authorList>
    </citation>
    <scope>NUCLEOTIDE SEQUENCE [LARGE SCALE GENOMIC DNA]</scope>
    <source>
        <strain evidence="6 7">12</strain>
    </source>
</reference>
<dbReference type="Proteomes" id="UP000037393">
    <property type="component" value="Unassembled WGS sequence"/>
</dbReference>
<accession>A0A0L0GVS9</accession>
<dbReference type="EMBL" id="JNGI01000067">
    <property type="protein sequence ID" value="KNC92909.1"/>
    <property type="molecule type" value="Genomic_DNA"/>
</dbReference>
<name>A0A0L0GVS9_9ENTR</name>
<dbReference type="GO" id="GO:1900378">
    <property type="term" value="P:positive regulation of secondary metabolite biosynthetic process"/>
    <property type="evidence" value="ECO:0007669"/>
    <property type="project" value="TreeGrafter"/>
</dbReference>
<dbReference type="GO" id="GO:0008270">
    <property type="term" value="F:zinc ion binding"/>
    <property type="evidence" value="ECO:0007669"/>
    <property type="project" value="UniProtKB-KW"/>
</dbReference>
<dbReference type="NCBIfam" id="TIGR02419">
    <property type="entry name" value="C4_traR_proteo"/>
    <property type="match status" value="1"/>
</dbReference>
<evidence type="ECO:0000313" key="7">
    <source>
        <dbReference type="Proteomes" id="UP000037393"/>
    </source>
</evidence>